<protein>
    <submittedName>
        <fullName evidence="2">Uncharacterized protein</fullName>
    </submittedName>
</protein>
<dbReference type="GeneID" id="40312921"/>
<dbReference type="OrthoDB" id="337624at2759"/>
<feature type="compositionally biased region" description="Acidic residues" evidence="1">
    <location>
        <begin position="998"/>
        <end position="1012"/>
    </location>
</feature>
<feature type="compositionally biased region" description="Polar residues" evidence="1">
    <location>
        <begin position="1090"/>
        <end position="1114"/>
    </location>
</feature>
<reference evidence="2 3" key="1">
    <citation type="submission" date="2017-09" db="EMBL/GenBank/DDBJ databases">
        <title>Genome sequencing of Besnoitia besnoiti strain Bb-Ger1.</title>
        <authorList>
            <person name="Schares G."/>
            <person name="Venepally P."/>
            <person name="Lorenzi H.A."/>
        </authorList>
    </citation>
    <scope>NUCLEOTIDE SEQUENCE [LARGE SCALE GENOMIC DNA]</scope>
    <source>
        <strain evidence="2 3">Bb-Ger1</strain>
    </source>
</reference>
<gene>
    <name evidence="2" type="ORF">BESB_079940</name>
</gene>
<keyword evidence="3" id="KW-1185">Reference proteome</keyword>
<dbReference type="AlphaFoldDB" id="A0A2A9M5M4"/>
<feature type="region of interest" description="Disordered" evidence="1">
    <location>
        <begin position="110"/>
        <end position="131"/>
    </location>
</feature>
<dbReference type="RefSeq" id="XP_029217787.1">
    <property type="nucleotide sequence ID" value="XM_029366356.1"/>
</dbReference>
<proteinExistence type="predicted"/>
<dbReference type="VEuPathDB" id="ToxoDB:BESB_079940"/>
<dbReference type="EMBL" id="NWUJ01000008">
    <property type="protein sequence ID" value="PFH33778.1"/>
    <property type="molecule type" value="Genomic_DNA"/>
</dbReference>
<dbReference type="Proteomes" id="UP000224006">
    <property type="component" value="Chromosome VII"/>
</dbReference>
<evidence type="ECO:0000256" key="1">
    <source>
        <dbReference type="SAM" id="MobiDB-lite"/>
    </source>
</evidence>
<feature type="region of interest" description="Disordered" evidence="1">
    <location>
        <begin position="988"/>
        <end position="1012"/>
    </location>
</feature>
<comment type="caution">
    <text evidence="2">The sequence shown here is derived from an EMBL/GenBank/DDBJ whole genome shotgun (WGS) entry which is preliminary data.</text>
</comment>
<sequence length="1146" mass="127240">MDPYSGFVKRIAFRRVRQLASFILLVLPCVFRSPFTSCVVEAESPPQSSSVAAEEASGPPVDQAEGQELAAFHFDSLREVFKASQGRRHNADTVKRTLFLGRRTLDTVVRQASRHQARQDTEVTQNETPRSLSSLPSFSITSISTLTLGGIEHLHFFCSLERVEASDDSAIQCSPPPQAFPGSLKVGFIFQLVSNAANGSASQTPADQAGPPLCRIVHDSMREEYPSYLESAIGICIAFGFDTQLLVHEGNPVLDLLPNLYPEGLLSLGFESVPARYVKPYRSLSFVGIKPVQPTPKVRRTDRGEADFLPNEKLDLLSWRGVAVSPKMYRKALARVTAAIENALISDGATKIQDCTIHVGSPDSYAAFLERVDGEACNPGKPLLGCLSAIRAATYTQESEDALRSMAKQVAQLTPGVSLGSLNMLSFLTEPKTWRTLHSLIGPPAARLFETPSQTAWYEEGMLAVKQHTAEKDVSLAPSSETLLSEALRFPLWFLDLFPSTQYWQSLKLGCVAEDLAYLREMGRVFIRQSPRHLEYAGVPDSKQQAREPPALLEEAVVNFEGQEGLREEAETFGDNDEATESILASAQFVLPNGKAVRPLQRVYAFEDLKAISIANPAEAATDDSIRKQWLASPLFDEQGDIQVTGVPARDGGTFDLRLLCTKHGRFRVSTGLVGWFSKYICEPAYVPKPNSEVTGQLREGDMPVNRLIGIEFEDRAPWRCGVSFLGTEQHMRETAVHGQDLLKIMTGLCSLFGFKTGWILDSVTDLSTKEKMKITMVLEKRISFYENQGFLLSINTFKSREHADTCIGSGVADPNAILSGICRQPQDILINPGFEANTFYTLVERTYDTLYNLTFDCTSPSWQNCGEAFPLSVMDPRGEGCAFERHPLFHELKFMNPEKCDVGRRIGGCHEFVRKHLKCNRKEKKGCKYLMFLHTQFLYPGGDVSKKLPDVIQAHYEVVGRDIHKEAGPLLFDAIRKSADNALSKIRPEEREGAPEVGEEDATQASNGEDEAADIESVRDMLLESLIFVDWTATPQFWIRALYEYDKKTGARVDTEEKKLFCPVAYAWAYITRLHGQLYRHASDYFHDNTQASPNARGDQTANGQNDMPSPYSTGEAGEPEESRGLEATVTGVAEGLRPIEQHQF</sequence>
<accession>A0A2A9M5M4</accession>
<dbReference type="KEGG" id="bbes:BESB_079940"/>
<evidence type="ECO:0000313" key="3">
    <source>
        <dbReference type="Proteomes" id="UP000224006"/>
    </source>
</evidence>
<feature type="region of interest" description="Disordered" evidence="1">
    <location>
        <begin position="1090"/>
        <end position="1146"/>
    </location>
</feature>
<organism evidence="2 3">
    <name type="scientific">Besnoitia besnoiti</name>
    <name type="common">Apicomplexan protozoan</name>
    <dbReference type="NCBI Taxonomy" id="94643"/>
    <lineage>
        <taxon>Eukaryota</taxon>
        <taxon>Sar</taxon>
        <taxon>Alveolata</taxon>
        <taxon>Apicomplexa</taxon>
        <taxon>Conoidasida</taxon>
        <taxon>Coccidia</taxon>
        <taxon>Eucoccidiorida</taxon>
        <taxon>Eimeriorina</taxon>
        <taxon>Sarcocystidae</taxon>
        <taxon>Besnoitia</taxon>
    </lineage>
</organism>
<evidence type="ECO:0000313" key="2">
    <source>
        <dbReference type="EMBL" id="PFH33778.1"/>
    </source>
</evidence>
<name>A0A2A9M5M4_BESBE</name>